<feature type="region of interest" description="Disordered" evidence="2">
    <location>
        <begin position="318"/>
        <end position="339"/>
    </location>
</feature>
<dbReference type="InterPro" id="IPR013320">
    <property type="entry name" value="ConA-like_dom_sf"/>
</dbReference>
<organism evidence="4 5">
    <name type="scientific">Candidatus Nomurabacteria bacterium RIFCSPLOWO2_02_FULL_40_67</name>
    <dbReference type="NCBI Taxonomy" id="1801787"/>
    <lineage>
        <taxon>Bacteria</taxon>
        <taxon>Candidatus Nomuraibacteriota</taxon>
    </lineage>
</organism>
<dbReference type="EMBL" id="MFVL01000020">
    <property type="protein sequence ID" value="OGJ01364.1"/>
    <property type="molecule type" value="Genomic_DNA"/>
</dbReference>
<dbReference type="Gene3D" id="2.60.40.10">
    <property type="entry name" value="Immunoglobulins"/>
    <property type="match status" value="1"/>
</dbReference>
<dbReference type="Proteomes" id="UP000177693">
    <property type="component" value="Unassembled WGS sequence"/>
</dbReference>
<dbReference type="CDD" id="cd00063">
    <property type="entry name" value="FN3"/>
    <property type="match status" value="1"/>
</dbReference>
<dbReference type="InterPro" id="IPR013783">
    <property type="entry name" value="Ig-like_fold"/>
</dbReference>
<evidence type="ECO:0000313" key="4">
    <source>
        <dbReference type="EMBL" id="OGJ01364.1"/>
    </source>
</evidence>
<dbReference type="PROSITE" id="PS50853">
    <property type="entry name" value="FN3"/>
    <property type="match status" value="1"/>
</dbReference>
<gene>
    <name evidence="4" type="ORF">A3I23_00575</name>
</gene>
<protein>
    <recommendedName>
        <fullName evidence="3">Fibronectin type-III domain-containing protein</fullName>
    </recommendedName>
</protein>
<dbReference type="SUPFAM" id="SSF49899">
    <property type="entry name" value="Concanavalin A-like lectins/glucanases"/>
    <property type="match status" value="1"/>
</dbReference>
<dbReference type="InterPro" id="IPR003961">
    <property type="entry name" value="FN3_dom"/>
</dbReference>
<dbReference type="PANTHER" id="PTHR13817">
    <property type="entry name" value="TITIN"/>
    <property type="match status" value="1"/>
</dbReference>
<sequence>MVGKNKLDGGLGWSAFLDSFSSGKWIFKFSQGWTSTGTFYAREDSSIYTVPNNQWNHIVVTYNSDSTSNVPSIYINGVSKTVITQLTPSGTRNSDASGYFQVGYVQNTALNGRIDDVRLYDRILTSGDVTELYDYGYAPTITTSAATSIGDNSAILNGSIDMSNAASSTVRGFAYGTSAILATVIATTTDTTGAPFGAGSFAADISSLTQGTTYYFRAYATNATTTGYGEILNFTTTQPDTVPGSPTGVSAVAGNQQATVSFSAPASDGGSTILYYTASSSPGNIAGYGSGSPITVTGLTNEVAYTFTVTATNAIGTSTPSTASNEVTPNTTDPPTVTTSATVDPIGQLSATLNGDITATGGQNATQHGFAYGTSATLVTVIATTTGGAFSGTGAFTSSSARSISSLSCGTTYYYRAYASNDYGTGYGTIQNFETLACAESVPTVIVLAYDTVTQTSANLLTFT</sequence>
<feature type="compositionally biased region" description="Low complexity" evidence="2">
    <location>
        <begin position="327"/>
        <end position="339"/>
    </location>
</feature>
<proteinExistence type="predicted"/>
<dbReference type="Pfam" id="PF13385">
    <property type="entry name" value="Laminin_G_3"/>
    <property type="match status" value="1"/>
</dbReference>
<evidence type="ECO:0000256" key="2">
    <source>
        <dbReference type="SAM" id="MobiDB-lite"/>
    </source>
</evidence>
<reference evidence="4 5" key="1">
    <citation type="journal article" date="2016" name="Nat. Commun.">
        <title>Thousands of microbial genomes shed light on interconnected biogeochemical processes in an aquifer system.</title>
        <authorList>
            <person name="Anantharaman K."/>
            <person name="Brown C.T."/>
            <person name="Hug L.A."/>
            <person name="Sharon I."/>
            <person name="Castelle C.J."/>
            <person name="Probst A.J."/>
            <person name="Thomas B.C."/>
            <person name="Singh A."/>
            <person name="Wilkins M.J."/>
            <person name="Karaoz U."/>
            <person name="Brodie E.L."/>
            <person name="Williams K.H."/>
            <person name="Hubbard S.S."/>
            <person name="Banfield J.F."/>
        </authorList>
    </citation>
    <scope>NUCLEOTIDE SEQUENCE [LARGE SCALE GENOMIC DNA]</scope>
</reference>
<name>A0A1F6Y4R6_9BACT</name>
<dbReference type="PANTHER" id="PTHR13817:SF73">
    <property type="entry name" value="FIBRONECTIN TYPE-III DOMAIN-CONTAINING PROTEIN"/>
    <property type="match status" value="1"/>
</dbReference>
<evidence type="ECO:0000256" key="1">
    <source>
        <dbReference type="ARBA" id="ARBA00022737"/>
    </source>
</evidence>
<feature type="domain" description="Fibronectin type-III" evidence="3">
    <location>
        <begin position="242"/>
        <end position="335"/>
    </location>
</feature>
<dbReference type="SMART" id="SM00060">
    <property type="entry name" value="FN3"/>
    <property type="match status" value="3"/>
</dbReference>
<dbReference type="Gene3D" id="2.60.120.200">
    <property type="match status" value="1"/>
</dbReference>
<evidence type="ECO:0000259" key="3">
    <source>
        <dbReference type="PROSITE" id="PS50853"/>
    </source>
</evidence>
<comment type="caution">
    <text evidence="4">The sequence shown here is derived from an EMBL/GenBank/DDBJ whole genome shotgun (WGS) entry which is preliminary data.</text>
</comment>
<dbReference type="SUPFAM" id="SSF49265">
    <property type="entry name" value="Fibronectin type III"/>
    <property type="match status" value="1"/>
</dbReference>
<dbReference type="AlphaFoldDB" id="A0A1F6Y4R6"/>
<accession>A0A1F6Y4R6</accession>
<keyword evidence="1" id="KW-0677">Repeat</keyword>
<dbReference type="InterPro" id="IPR050964">
    <property type="entry name" value="Striated_Muscle_Regulatory"/>
</dbReference>
<evidence type="ECO:0000313" key="5">
    <source>
        <dbReference type="Proteomes" id="UP000177693"/>
    </source>
</evidence>
<dbReference type="InterPro" id="IPR036116">
    <property type="entry name" value="FN3_sf"/>
</dbReference>
<dbReference type="Pfam" id="PF00041">
    <property type="entry name" value="fn3"/>
    <property type="match status" value="1"/>
</dbReference>